<keyword evidence="5" id="KW-1185">Reference proteome</keyword>
<name>A0A1I4MVE8_9FIRM</name>
<comment type="similarity">
    <text evidence="1 2">Belongs to the BioY family.</text>
</comment>
<evidence type="ECO:0000313" key="4">
    <source>
        <dbReference type="EMBL" id="SFM07249.1"/>
    </source>
</evidence>
<feature type="transmembrane region" description="Helical" evidence="3">
    <location>
        <begin position="113"/>
        <end position="133"/>
    </location>
</feature>
<evidence type="ECO:0000256" key="1">
    <source>
        <dbReference type="ARBA" id="ARBA00010692"/>
    </source>
</evidence>
<gene>
    <name evidence="4" type="ORF">SAMN04490355_103815</name>
</gene>
<evidence type="ECO:0000256" key="3">
    <source>
        <dbReference type="SAM" id="Phobius"/>
    </source>
</evidence>
<keyword evidence="2" id="KW-0813">Transport</keyword>
<reference evidence="5" key="1">
    <citation type="submission" date="2016-10" db="EMBL/GenBank/DDBJ databases">
        <authorList>
            <person name="Varghese N."/>
            <person name="Submissions S."/>
        </authorList>
    </citation>
    <scope>NUCLEOTIDE SEQUENCE [LARGE SCALE GENOMIC DNA]</scope>
    <source>
        <strain evidence="5">DSM 13327</strain>
    </source>
</reference>
<feature type="transmembrane region" description="Helical" evidence="3">
    <location>
        <begin position="84"/>
        <end position="101"/>
    </location>
</feature>
<dbReference type="PIRSF" id="PIRSF016661">
    <property type="entry name" value="BioY"/>
    <property type="match status" value="1"/>
</dbReference>
<keyword evidence="3" id="KW-0812">Transmembrane</keyword>
<dbReference type="InterPro" id="IPR003784">
    <property type="entry name" value="BioY"/>
</dbReference>
<dbReference type="STRING" id="1123291.SAMN04490355_103815"/>
<sequence>MKLTLREMILISIFASLTAVGAFIKIPTPLVPFTLQYLFCAYSGIFLGGRKGFYSQILYVGLGLIGIPVFASGGGPAYVLQPTFGYLLGFIGCSYIVGQLVQSCSTITFIRVYSAVLLGLFFVYTCGVGYLYLIVNFYLHRQMTLQAAIGAGLLPYITSDLILSILITLTSIRIIPILRKSGYLLSTYKSK</sequence>
<dbReference type="AlphaFoldDB" id="A0A1I4MVE8"/>
<feature type="transmembrane region" description="Helical" evidence="3">
    <location>
        <begin position="7"/>
        <end position="24"/>
    </location>
</feature>
<feature type="transmembrane region" description="Helical" evidence="3">
    <location>
        <begin position="57"/>
        <end position="78"/>
    </location>
</feature>
<organism evidence="4 5">
    <name type="scientific">Pelosinus propionicus DSM 13327</name>
    <dbReference type="NCBI Taxonomy" id="1123291"/>
    <lineage>
        <taxon>Bacteria</taxon>
        <taxon>Bacillati</taxon>
        <taxon>Bacillota</taxon>
        <taxon>Negativicutes</taxon>
        <taxon>Selenomonadales</taxon>
        <taxon>Sporomusaceae</taxon>
        <taxon>Pelosinus</taxon>
    </lineage>
</organism>
<dbReference type="PANTHER" id="PTHR34295">
    <property type="entry name" value="BIOTIN TRANSPORTER BIOY"/>
    <property type="match status" value="1"/>
</dbReference>
<dbReference type="Pfam" id="PF02632">
    <property type="entry name" value="BioY"/>
    <property type="match status" value="1"/>
</dbReference>
<comment type="subcellular location">
    <subcellularLocation>
        <location evidence="2">Cell membrane</location>
        <topology evidence="2">Multi-pass membrane protein</topology>
    </subcellularLocation>
</comment>
<dbReference type="RefSeq" id="WP_090940488.1">
    <property type="nucleotide sequence ID" value="NZ_FOTS01000038.1"/>
</dbReference>
<protein>
    <recommendedName>
        <fullName evidence="2">Biotin transporter</fullName>
    </recommendedName>
</protein>
<keyword evidence="3" id="KW-1133">Transmembrane helix</keyword>
<accession>A0A1I4MVE8</accession>
<dbReference type="EMBL" id="FOTS01000038">
    <property type="protein sequence ID" value="SFM07249.1"/>
    <property type="molecule type" value="Genomic_DNA"/>
</dbReference>
<dbReference type="PANTHER" id="PTHR34295:SF1">
    <property type="entry name" value="BIOTIN TRANSPORTER BIOY"/>
    <property type="match status" value="1"/>
</dbReference>
<keyword evidence="2" id="KW-1003">Cell membrane</keyword>
<keyword evidence="2 3" id="KW-0472">Membrane</keyword>
<dbReference type="Proteomes" id="UP000199520">
    <property type="component" value="Unassembled WGS sequence"/>
</dbReference>
<proteinExistence type="inferred from homology"/>
<dbReference type="Gene3D" id="1.10.1760.20">
    <property type="match status" value="1"/>
</dbReference>
<evidence type="ECO:0000313" key="5">
    <source>
        <dbReference type="Proteomes" id="UP000199520"/>
    </source>
</evidence>
<feature type="transmembrane region" description="Helical" evidence="3">
    <location>
        <begin position="30"/>
        <end position="48"/>
    </location>
</feature>
<dbReference type="GO" id="GO:0005886">
    <property type="term" value="C:plasma membrane"/>
    <property type="evidence" value="ECO:0007669"/>
    <property type="project" value="UniProtKB-SubCell"/>
</dbReference>
<dbReference type="GO" id="GO:0015225">
    <property type="term" value="F:biotin transmembrane transporter activity"/>
    <property type="evidence" value="ECO:0007669"/>
    <property type="project" value="UniProtKB-UniRule"/>
</dbReference>
<dbReference type="OrthoDB" id="9803495at2"/>
<evidence type="ECO:0000256" key="2">
    <source>
        <dbReference type="PIRNR" id="PIRNR016661"/>
    </source>
</evidence>
<feature type="transmembrane region" description="Helical" evidence="3">
    <location>
        <begin position="153"/>
        <end position="175"/>
    </location>
</feature>